<dbReference type="RefSeq" id="WP_160346691.1">
    <property type="nucleotide sequence ID" value="NZ_WSRR01000022.1"/>
</dbReference>
<dbReference type="SUPFAM" id="SSF51338">
    <property type="entry name" value="Composite domain of metallo-dependent hydrolases"/>
    <property type="match status" value="1"/>
</dbReference>
<evidence type="ECO:0000313" key="3">
    <source>
        <dbReference type="Proteomes" id="UP000463388"/>
    </source>
</evidence>
<dbReference type="CDD" id="cd01300">
    <property type="entry name" value="YtcJ_like"/>
    <property type="match status" value="1"/>
</dbReference>
<protein>
    <submittedName>
        <fullName evidence="2">Amidohydrolase family protein</fullName>
    </submittedName>
</protein>
<proteinExistence type="predicted"/>
<gene>
    <name evidence="2" type="ORF">GKZ27_08445</name>
</gene>
<dbReference type="Pfam" id="PF07969">
    <property type="entry name" value="Amidohydro_3"/>
    <property type="match status" value="1"/>
</dbReference>
<dbReference type="InterPro" id="IPR011059">
    <property type="entry name" value="Metal-dep_hydrolase_composite"/>
</dbReference>
<name>A0A6N8JNN8_9ACTN</name>
<comment type="caution">
    <text evidence="2">The sequence shown here is derived from an EMBL/GenBank/DDBJ whole genome shotgun (WGS) entry which is preliminary data.</text>
</comment>
<dbReference type="OrthoDB" id="3173428at2"/>
<dbReference type="SUPFAM" id="SSF51556">
    <property type="entry name" value="Metallo-dependent hydrolases"/>
    <property type="match status" value="1"/>
</dbReference>
<dbReference type="AlphaFoldDB" id="A0A6N8JNN8"/>
<evidence type="ECO:0000259" key="1">
    <source>
        <dbReference type="Pfam" id="PF07969"/>
    </source>
</evidence>
<organism evidence="2 3">
    <name type="scientific">Adlercreutzia mucosicola</name>
    <dbReference type="NCBI Taxonomy" id="580026"/>
    <lineage>
        <taxon>Bacteria</taxon>
        <taxon>Bacillati</taxon>
        <taxon>Actinomycetota</taxon>
        <taxon>Coriobacteriia</taxon>
        <taxon>Eggerthellales</taxon>
        <taxon>Eggerthellaceae</taxon>
        <taxon>Adlercreutzia</taxon>
    </lineage>
</organism>
<dbReference type="GO" id="GO:0016810">
    <property type="term" value="F:hydrolase activity, acting on carbon-nitrogen (but not peptide) bonds"/>
    <property type="evidence" value="ECO:0007669"/>
    <property type="project" value="InterPro"/>
</dbReference>
<feature type="domain" description="Amidohydrolase 3" evidence="1">
    <location>
        <begin position="59"/>
        <end position="564"/>
    </location>
</feature>
<dbReference type="Gene3D" id="3.20.20.140">
    <property type="entry name" value="Metal-dependent hydrolases"/>
    <property type="match status" value="1"/>
</dbReference>
<keyword evidence="2" id="KW-0378">Hydrolase</keyword>
<sequence>MDSPLSAADLLLTSQAVFTGLDKEPVAATVAVAGDRICWVGPTDQVPPELRGPATIQRDLGDALLMPGFHDAHLHFFHSALYLSPLAERFCGENEADAVARLAPLAARRPAGSWLLTQGWRDYLWSPAGMPSRASLDAAYPDRPVAMYSGDAHTLWLNSCALARLGITEESEPPAGGSYDRDETGHLTGIVREAAAMELMPRIVDEFSRDELLDAYRSFAAYCNERGITGVCDVSLMAMPGLDFVRDDLFAALEAADELTLRVSMFPTLLEDRGRLAALQAACTGPLLSARGFKQFFDGVSSQHTAWVHDPYANARFEGDCGRPTVEAAAMEALVAPAAAEGAAVRIHAIGDEAIHQCLDIFERHPVAQAAGARATATAAGPAETGAQAEAPARRHTIEHLENFQPDDIARLAAAGIVASVQPRHITLDPGGPERDLGPERVPYMWPFRTLLDSGVVLAFGTDSPVTDIDPIPAVYTAVTRRDADSRRPEGGWLPAERITLAEALRAYTAGSAIAAQREGEVGLLAPGMFADMTVLAPNPFTLDAEDIQQAQVQVTYVGGRIVYERQDR</sequence>
<dbReference type="EMBL" id="WSRR01000022">
    <property type="protein sequence ID" value="MVX61481.1"/>
    <property type="molecule type" value="Genomic_DNA"/>
</dbReference>
<evidence type="ECO:0000313" key="2">
    <source>
        <dbReference type="EMBL" id="MVX61481.1"/>
    </source>
</evidence>
<dbReference type="InterPro" id="IPR013108">
    <property type="entry name" value="Amidohydro_3"/>
</dbReference>
<dbReference type="InterPro" id="IPR033932">
    <property type="entry name" value="YtcJ-like"/>
</dbReference>
<dbReference type="Gene3D" id="2.30.40.10">
    <property type="entry name" value="Urease, subunit C, domain 1"/>
    <property type="match status" value="1"/>
</dbReference>
<dbReference type="PANTHER" id="PTHR22642">
    <property type="entry name" value="IMIDAZOLONEPROPIONASE"/>
    <property type="match status" value="1"/>
</dbReference>
<accession>A0A6N8JNN8</accession>
<reference evidence="2 3" key="1">
    <citation type="submission" date="2019-12" db="EMBL/GenBank/DDBJ databases">
        <title>Microbes associate with the intestines of laboratory mice.</title>
        <authorList>
            <person name="Navarre W."/>
            <person name="Wong E."/>
        </authorList>
    </citation>
    <scope>NUCLEOTIDE SEQUENCE [LARGE SCALE GENOMIC DNA]</scope>
    <source>
        <strain evidence="2 3">NM66_B29</strain>
    </source>
</reference>
<dbReference type="Gene3D" id="3.10.310.70">
    <property type="match status" value="1"/>
</dbReference>
<dbReference type="Proteomes" id="UP000463388">
    <property type="component" value="Unassembled WGS sequence"/>
</dbReference>
<keyword evidence="3" id="KW-1185">Reference proteome</keyword>
<dbReference type="InterPro" id="IPR032466">
    <property type="entry name" value="Metal_Hydrolase"/>
</dbReference>
<dbReference type="PANTHER" id="PTHR22642:SF2">
    <property type="entry name" value="PROTEIN LONG AFTER FAR-RED 3"/>
    <property type="match status" value="1"/>
</dbReference>